<reference evidence="1 2" key="1">
    <citation type="journal article" date="2018" name="J. Allergy Clin. Immunol.">
        <title>High-quality assembly of Dermatophagoides pteronyssinus genome and transcriptome reveals a wide range of novel allergens.</title>
        <authorList>
            <person name="Liu X.Y."/>
            <person name="Yang K.Y."/>
            <person name="Wang M.Q."/>
            <person name="Kwok J.S."/>
            <person name="Zeng X."/>
            <person name="Yang Z."/>
            <person name="Xiao X.J."/>
            <person name="Lau C.P."/>
            <person name="Li Y."/>
            <person name="Huang Z.M."/>
            <person name="Ba J.G."/>
            <person name="Yim A.K."/>
            <person name="Ouyang C.Y."/>
            <person name="Ngai S.M."/>
            <person name="Chan T.F."/>
            <person name="Leung E.L."/>
            <person name="Liu L."/>
            <person name="Liu Z.G."/>
            <person name="Tsui S.K."/>
        </authorList>
    </citation>
    <scope>NUCLEOTIDE SEQUENCE [LARGE SCALE GENOMIC DNA]</scope>
    <source>
        <strain evidence="1">Derp</strain>
    </source>
</reference>
<protein>
    <submittedName>
        <fullName evidence="1">Uncharacterized protein</fullName>
    </submittedName>
</protein>
<proteinExistence type="predicted"/>
<gene>
    <name evidence="1" type="ORF">DERP_008865</name>
</gene>
<evidence type="ECO:0000313" key="2">
    <source>
        <dbReference type="Proteomes" id="UP000887458"/>
    </source>
</evidence>
<organism evidence="1 2">
    <name type="scientific">Dermatophagoides pteronyssinus</name>
    <name type="common">European house dust mite</name>
    <dbReference type="NCBI Taxonomy" id="6956"/>
    <lineage>
        <taxon>Eukaryota</taxon>
        <taxon>Metazoa</taxon>
        <taxon>Ecdysozoa</taxon>
        <taxon>Arthropoda</taxon>
        <taxon>Chelicerata</taxon>
        <taxon>Arachnida</taxon>
        <taxon>Acari</taxon>
        <taxon>Acariformes</taxon>
        <taxon>Sarcoptiformes</taxon>
        <taxon>Astigmata</taxon>
        <taxon>Psoroptidia</taxon>
        <taxon>Analgoidea</taxon>
        <taxon>Pyroglyphidae</taxon>
        <taxon>Dermatophagoidinae</taxon>
        <taxon>Dermatophagoides</taxon>
    </lineage>
</organism>
<reference evidence="1 2" key="2">
    <citation type="journal article" date="2022" name="Mol. Biol. Evol.">
        <title>Comparative Genomics Reveals Insights into the Divergent Evolution of Astigmatic Mites and Household Pest Adaptations.</title>
        <authorList>
            <person name="Xiong Q."/>
            <person name="Wan A.T."/>
            <person name="Liu X."/>
            <person name="Fung C.S."/>
            <person name="Xiao X."/>
            <person name="Malainual N."/>
            <person name="Hou J."/>
            <person name="Wang L."/>
            <person name="Wang M."/>
            <person name="Yang K.Y."/>
            <person name="Cui Y."/>
            <person name="Leung E.L."/>
            <person name="Nong W."/>
            <person name="Shin S.K."/>
            <person name="Au S.W."/>
            <person name="Jeong K.Y."/>
            <person name="Chew F.T."/>
            <person name="Hui J.H."/>
            <person name="Leung T.F."/>
            <person name="Tungtrongchitr A."/>
            <person name="Zhong N."/>
            <person name="Liu Z."/>
            <person name="Tsui S.K."/>
        </authorList>
    </citation>
    <scope>NUCLEOTIDE SEQUENCE [LARGE SCALE GENOMIC DNA]</scope>
    <source>
        <strain evidence="1">Derp</strain>
    </source>
</reference>
<sequence>MAQKRIFIRSLYNKKKNKTNYKAHGKNMTEFLDPILFSSKEKQYLYNDLIFCLKFADDLLEKAKVIASCNDKIPDDIQQWLTKHEAHEEKIQKNFI</sequence>
<name>A0ABQ8JNK8_DERPT</name>
<dbReference type="Proteomes" id="UP000887458">
    <property type="component" value="Unassembled WGS sequence"/>
</dbReference>
<comment type="caution">
    <text evidence="1">The sequence shown here is derived from an EMBL/GenBank/DDBJ whole genome shotgun (WGS) entry which is preliminary data.</text>
</comment>
<dbReference type="EMBL" id="NJHN03000030">
    <property type="protein sequence ID" value="KAH9424017.1"/>
    <property type="molecule type" value="Genomic_DNA"/>
</dbReference>
<evidence type="ECO:0000313" key="1">
    <source>
        <dbReference type="EMBL" id="KAH9424017.1"/>
    </source>
</evidence>
<keyword evidence="2" id="KW-1185">Reference proteome</keyword>
<accession>A0ABQ8JNK8</accession>